<dbReference type="EMBL" id="JAIWYP010000001">
    <property type="protein sequence ID" value="KAH3894118.1"/>
    <property type="molecule type" value="Genomic_DNA"/>
</dbReference>
<feature type="compositionally biased region" description="Acidic residues" evidence="1">
    <location>
        <begin position="197"/>
        <end position="215"/>
    </location>
</feature>
<feature type="compositionally biased region" description="Acidic residues" evidence="1">
    <location>
        <begin position="20"/>
        <end position="47"/>
    </location>
</feature>
<evidence type="ECO:0000256" key="1">
    <source>
        <dbReference type="SAM" id="MobiDB-lite"/>
    </source>
</evidence>
<proteinExistence type="predicted"/>
<feature type="region of interest" description="Disordered" evidence="1">
    <location>
        <begin position="1029"/>
        <end position="1058"/>
    </location>
</feature>
<accession>A0A9D4S879</accession>
<reference evidence="2" key="1">
    <citation type="journal article" date="2019" name="bioRxiv">
        <title>The Genome of the Zebra Mussel, Dreissena polymorpha: A Resource for Invasive Species Research.</title>
        <authorList>
            <person name="McCartney M.A."/>
            <person name="Auch B."/>
            <person name="Kono T."/>
            <person name="Mallez S."/>
            <person name="Zhang Y."/>
            <person name="Obille A."/>
            <person name="Becker A."/>
            <person name="Abrahante J.E."/>
            <person name="Garbe J."/>
            <person name="Badalamenti J.P."/>
            <person name="Herman A."/>
            <person name="Mangelson H."/>
            <person name="Liachko I."/>
            <person name="Sullivan S."/>
            <person name="Sone E.D."/>
            <person name="Koren S."/>
            <person name="Silverstein K.A.T."/>
            <person name="Beckman K.B."/>
            <person name="Gohl D.M."/>
        </authorList>
    </citation>
    <scope>NUCLEOTIDE SEQUENCE</scope>
    <source>
        <strain evidence="2">Duluth1</strain>
        <tissue evidence="2">Whole animal</tissue>
    </source>
</reference>
<feature type="compositionally biased region" description="Polar residues" evidence="1">
    <location>
        <begin position="895"/>
        <end position="907"/>
    </location>
</feature>
<reference evidence="2" key="2">
    <citation type="submission" date="2020-11" db="EMBL/GenBank/DDBJ databases">
        <authorList>
            <person name="McCartney M.A."/>
            <person name="Auch B."/>
            <person name="Kono T."/>
            <person name="Mallez S."/>
            <person name="Becker A."/>
            <person name="Gohl D.M."/>
            <person name="Silverstein K.A.T."/>
            <person name="Koren S."/>
            <person name="Bechman K.B."/>
            <person name="Herman A."/>
            <person name="Abrahante J.E."/>
            <person name="Garbe J."/>
        </authorList>
    </citation>
    <scope>NUCLEOTIDE SEQUENCE</scope>
    <source>
        <strain evidence="2">Duluth1</strain>
        <tissue evidence="2">Whole animal</tissue>
    </source>
</reference>
<feature type="compositionally biased region" description="Acidic residues" evidence="1">
    <location>
        <begin position="315"/>
        <end position="335"/>
    </location>
</feature>
<feature type="compositionally biased region" description="Polar residues" evidence="1">
    <location>
        <begin position="740"/>
        <end position="777"/>
    </location>
</feature>
<protein>
    <submittedName>
        <fullName evidence="2">Uncharacterized protein</fullName>
    </submittedName>
</protein>
<feature type="region of interest" description="Disordered" evidence="1">
    <location>
        <begin position="895"/>
        <end position="920"/>
    </location>
</feature>
<feature type="compositionally biased region" description="Acidic residues" evidence="1">
    <location>
        <begin position="291"/>
        <end position="306"/>
    </location>
</feature>
<evidence type="ECO:0000313" key="2">
    <source>
        <dbReference type="EMBL" id="KAH3894118.1"/>
    </source>
</evidence>
<feature type="compositionally biased region" description="Polar residues" evidence="1">
    <location>
        <begin position="1043"/>
        <end position="1052"/>
    </location>
</feature>
<feature type="compositionally biased region" description="Basic and acidic residues" evidence="1">
    <location>
        <begin position="249"/>
        <end position="271"/>
    </location>
</feature>
<feature type="compositionally biased region" description="Basic and acidic residues" evidence="1">
    <location>
        <begin position="216"/>
        <end position="235"/>
    </location>
</feature>
<feature type="compositionally biased region" description="Polar residues" evidence="1">
    <location>
        <begin position="791"/>
        <end position="801"/>
    </location>
</feature>
<organism evidence="2 3">
    <name type="scientific">Dreissena polymorpha</name>
    <name type="common">Zebra mussel</name>
    <name type="synonym">Mytilus polymorpha</name>
    <dbReference type="NCBI Taxonomy" id="45954"/>
    <lineage>
        <taxon>Eukaryota</taxon>
        <taxon>Metazoa</taxon>
        <taxon>Spiralia</taxon>
        <taxon>Lophotrochozoa</taxon>
        <taxon>Mollusca</taxon>
        <taxon>Bivalvia</taxon>
        <taxon>Autobranchia</taxon>
        <taxon>Heteroconchia</taxon>
        <taxon>Euheterodonta</taxon>
        <taxon>Imparidentia</taxon>
        <taxon>Neoheterodontei</taxon>
        <taxon>Myida</taxon>
        <taxon>Dreissenoidea</taxon>
        <taxon>Dreissenidae</taxon>
        <taxon>Dreissena</taxon>
    </lineage>
</organism>
<feature type="region of interest" description="Disordered" evidence="1">
    <location>
        <begin position="492"/>
        <end position="527"/>
    </location>
</feature>
<dbReference type="Proteomes" id="UP000828390">
    <property type="component" value="Unassembled WGS sequence"/>
</dbReference>
<feature type="region of interest" description="Disordered" evidence="1">
    <location>
        <begin position="1"/>
        <end position="121"/>
    </location>
</feature>
<feature type="compositionally biased region" description="Basic and acidic residues" evidence="1">
    <location>
        <begin position="51"/>
        <end position="73"/>
    </location>
</feature>
<feature type="region of interest" description="Disordered" evidence="1">
    <location>
        <begin position="729"/>
        <end position="879"/>
    </location>
</feature>
<sequence>MDGKPTFVEDNERKTRNDDAEVDDGDDDDGENSTENENEDDAYENNIEDVVISKEARGRIGDNKSHSIENAKEEGDDDDEEEETLEEDNELSDTKEDDELSDTNKDNLTTDATKLKKEKKLEALRVAKELKAIKKEARKQKHASEKTAIVKTNGSATHLNVNTKDDTNKQSKMSKLNKDTQVNNKQGKHKRRRGYSSDDDYEEDEDDTYYEDWNPDAEKNPEIIVMKIKDDKDGNTEQENNDSSNKMKKSSEKRTKLNDKKIKLSEKDTGNKRRKHNKSYDKDNIKHIDNVDDCDNDGNSYNDDDAGNYKNNGDGDYDDDTDDENSDADDPDVDDIDHGDHENAKENKRNKQSTGKSGKNKSSKQASKSPISKVGTTFDIENVSTFNSNHTNSNVYQSKNQNNEQSVKIMFEDDLKNNLTEEFESISQTSEGSGRGSENSDWGFKRNSKEHTRVINQNVQKTELTDLGNKTELKGAKPKKKKVGFFSSLFGGNKANAQSNSRDKTNNETTPGGRLVNSEAATKPNENYDNVFVNPKLNAQLYKKTLFNNQSDQKVDYGDWDDGNFNEDYLPKNASNNATQGYGLSNDSSPYLTQPGEYSGTYMKHQNGTTEAMNMKTPTGYEQMNDGTMKRKSDYNNPITPLGFKKVADNIIKPVHTINDSHIGGTRISNRNEIEGNSINQLDTFFDTHVRNPYDTLELNQNKTDKRTKFNELFKTNARNKKNQLAQINTHADADRPHGHTNNDITNKNMKEAGNNQPNSYPNLQATRFNAPAQPNRSDPEPTKSFMPEGNENQPYSNPNVQAMRHGSSAKNKRSDKETTLTSPKHVQVTRNNDFLINQSDGLTRHRPRSSLSGHDDAHKNNFQGQPKDGPSGESLRKNFTDHPKKLVSFRTTYPDSTSIQSNQQQDHVQKPLDNGGDEDIEYHIADNQRGSQRRTPTSFVSGNKPAWQMQVPKDESQKGFINGGRSKTPVKDITKRNERQTLTDPEPVLDTDRLGKKFPFLKTKDSAGKSNDPIRKNQSDSNLVLKGSISNPMNGKVDNHLTRNSRLSLPNTMPDEEKGEVEKFKNLNPDLRDKVFYGFGVGRWRYAAVKWLNMWKMKRRPVKTGDSNWD</sequence>
<evidence type="ECO:0000313" key="3">
    <source>
        <dbReference type="Proteomes" id="UP000828390"/>
    </source>
</evidence>
<feature type="compositionally biased region" description="Polar residues" evidence="1">
    <location>
        <begin position="820"/>
        <end position="842"/>
    </location>
</feature>
<feature type="compositionally biased region" description="Basic and acidic residues" evidence="1">
    <location>
        <begin position="336"/>
        <end position="349"/>
    </location>
</feature>
<feature type="compositionally biased region" description="Basic and acidic residues" evidence="1">
    <location>
        <begin position="278"/>
        <end position="290"/>
    </location>
</feature>
<feature type="region of interest" description="Disordered" evidence="1">
    <location>
        <begin position="135"/>
        <end position="375"/>
    </location>
</feature>
<feature type="compositionally biased region" description="Polar residues" evidence="1">
    <location>
        <begin position="929"/>
        <end position="942"/>
    </location>
</feature>
<dbReference type="AlphaFoldDB" id="A0A9D4S879"/>
<keyword evidence="3" id="KW-1185">Reference proteome</keyword>
<feature type="compositionally biased region" description="Polar residues" evidence="1">
    <location>
        <begin position="170"/>
        <end position="185"/>
    </location>
</feature>
<feature type="compositionally biased region" description="Basic and acidic residues" evidence="1">
    <location>
        <begin position="443"/>
        <end position="453"/>
    </location>
</feature>
<feature type="compositionally biased region" description="Polar residues" evidence="1">
    <location>
        <begin position="425"/>
        <end position="440"/>
    </location>
</feature>
<feature type="compositionally biased region" description="Basic and acidic residues" evidence="1">
    <location>
        <begin position="10"/>
        <end position="19"/>
    </location>
</feature>
<comment type="caution">
    <text evidence="2">The sequence shown here is derived from an EMBL/GenBank/DDBJ whole genome shotgun (WGS) entry which is preliminary data.</text>
</comment>
<feature type="compositionally biased region" description="Polar residues" evidence="1">
    <location>
        <begin position="150"/>
        <end position="162"/>
    </location>
</feature>
<feature type="region of interest" description="Disordered" evidence="1">
    <location>
        <begin position="425"/>
        <end position="463"/>
    </location>
</feature>
<feature type="compositionally biased region" description="Acidic residues" evidence="1">
    <location>
        <begin position="74"/>
        <end position="101"/>
    </location>
</feature>
<gene>
    <name evidence="2" type="ORF">DPMN_018276</name>
</gene>
<feature type="region of interest" description="Disordered" evidence="1">
    <location>
        <begin position="926"/>
        <end position="945"/>
    </location>
</feature>
<name>A0A9D4S879_DREPO</name>